<proteinExistence type="predicted"/>
<feature type="compositionally biased region" description="Basic and acidic residues" evidence="2">
    <location>
        <begin position="390"/>
        <end position="416"/>
    </location>
</feature>
<feature type="compositionally biased region" description="Polar residues" evidence="2">
    <location>
        <begin position="681"/>
        <end position="692"/>
    </location>
</feature>
<feature type="compositionally biased region" description="Low complexity" evidence="2">
    <location>
        <begin position="337"/>
        <end position="349"/>
    </location>
</feature>
<feature type="compositionally biased region" description="Basic and acidic residues" evidence="2">
    <location>
        <begin position="287"/>
        <end position="299"/>
    </location>
</feature>
<feature type="compositionally biased region" description="Acidic residues" evidence="2">
    <location>
        <begin position="350"/>
        <end position="367"/>
    </location>
</feature>
<sequence>MSDYSEGEGELSERSDSGCETDNSPRFGEEDDQGEDQPGNGMMDLRTTEFRNDDFELPQDDYEEMDEKKTPQKESKTFYNDDKLNPFQRNSSLEHEKHKNSNEKVKYEQRSQQSPYSHAKGRNSDASKGNDELKFILSHSNTLLTSEIPEDARNKQARNIIDIDEDSNEQYEDFEDHLHYIRSQVDSLKSSFKVESERRNNEMTDLKSNIENVNEKVDKILSLLTCTKNEADFSKYRTNTFINTSTPKMLHQRSSNDFSRPKARNVQAFDDSEALLNNMVESQLKREEIKKKEDEKPKLDPVQYIKPEVEERDSHHEDKEKEQTQPEDDLQIEDIQSSDSNNDSKSSGPEGEESEEDLQEDSEDEISDKEQNKKEKENENIENSPKSSKGPREVISEVIEVKPKNSTKEQEDATNDELKITMKKSDDNFCLPSPKKEPIDYNSLEIEIESNNNDVVSQSSSKRTIVESKVYDNEDDFVKSFLEEIKEESSNLTSGGTPLQTHLKVPPQVKKAQSSQTKVKRPKVLIRDSIEDPMDLLSQDFEVIDQSINHENSMVKESSQLDSTIISSGKQCLGQRFEVNQKKTPEKEKHAVPARLKSTVKKFNNTPVINLEETEDDLIDILISEEGEIQEESIIKYSENSLNKRNAIEIPKSQLVKVDPVERYKEIMKNSQKSKEGLRKGTQNKLGDYQLNNTQEEESVKLEDITVADRLQNKQKIINPQKEKDDGSKYRRNIFFGISSQKDANESEDRDLMEPDDYIEQSIQSQRNQLTPSNMNKDPNFFGKPQNKRSPKKLKKARKPIRFDDGEDDAMNIEALINAEMENMYNLG</sequence>
<keyword evidence="1" id="KW-0175">Coiled coil</keyword>
<feature type="region of interest" description="Disordered" evidence="2">
    <location>
        <begin position="1"/>
        <end position="129"/>
    </location>
</feature>
<feature type="compositionally biased region" description="Basic and acidic residues" evidence="2">
    <location>
        <begin position="307"/>
        <end position="324"/>
    </location>
</feature>
<feature type="coiled-coil region" evidence="1">
    <location>
        <begin position="196"/>
        <end position="223"/>
    </location>
</feature>
<evidence type="ECO:0000313" key="4">
    <source>
        <dbReference type="Proteomes" id="UP001295684"/>
    </source>
</evidence>
<feature type="compositionally biased region" description="Basic and acidic residues" evidence="2">
    <location>
        <begin position="66"/>
        <end position="84"/>
    </location>
</feature>
<feature type="compositionally biased region" description="Acidic residues" evidence="2">
    <location>
        <begin position="1"/>
        <end position="10"/>
    </location>
</feature>
<feature type="compositionally biased region" description="Basic residues" evidence="2">
    <location>
        <begin position="786"/>
        <end position="800"/>
    </location>
</feature>
<evidence type="ECO:0000313" key="3">
    <source>
        <dbReference type="EMBL" id="CAI2385607.1"/>
    </source>
</evidence>
<gene>
    <name evidence="3" type="ORF">ECRASSUSDP1_LOCUS27185</name>
</gene>
<accession>A0AAD1Y9N4</accession>
<feature type="compositionally biased region" description="Polar residues" evidence="2">
    <location>
        <begin position="766"/>
        <end position="777"/>
    </location>
</feature>
<feature type="compositionally biased region" description="Polar residues" evidence="2">
    <location>
        <begin position="490"/>
        <end position="500"/>
    </location>
</feature>
<dbReference type="Proteomes" id="UP001295684">
    <property type="component" value="Unassembled WGS sequence"/>
</dbReference>
<feature type="region of interest" description="Disordered" evidence="2">
    <location>
        <begin position="489"/>
        <end position="517"/>
    </location>
</feature>
<feature type="region of interest" description="Disordered" evidence="2">
    <location>
        <begin position="287"/>
        <end position="416"/>
    </location>
</feature>
<feature type="compositionally biased region" description="Basic and acidic residues" evidence="2">
    <location>
        <begin position="92"/>
        <end position="109"/>
    </location>
</feature>
<keyword evidence="4" id="KW-1185">Reference proteome</keyword>
<feature type="compositionally biased region" description="Basic and acidic residues" evidence="2">
    <location>
        <begin position="368"/>
        <end position="379"/>
    </location>
</feature>
<evidence type="ECO:0000256" key="2">
    <source>
        <dbReference type="SAM" id="MobiDB-lite"/>
    </source>
</evidence>
<feature type="region of interest" description="Disordered" evidence="2">
    <location>
        <begin position="670"/>
        <end position="692"/>
    </location>
</feature>
<comment type="caution">
    <text evidence="3">The sequence shown here is derived from an EMBL/GenBank/DDBJ whole genome shotgun (WGS) entry which is preliminary data.</text>
</comment>
<evidence type="ECO:0000256" key="1">
    <source>
        <dbReference type="SAM" id="Coils"/>
    </source>
</evidence>
<name>A0AAD1Y9N4_EUPCR</name>
<feature type="compositionally biased region" description="Basic and acidic residues" evidence="2">
    <location>
        <begin position="670"/>
        <end position="679"/>
    </location>
</feature>
<protein>
    <submittedName>
        <fullName evidence="3">Uncharacterized protein</fullName>
    </submittedName>
</protein>
<feature type="region of interest" description="Disordered" evidence="2">
    <location>
        <begin position="766"/>
        <end position="805"/>
    </location>
</feature>
<feature type="compositionally biased region" description="Acidic residues" evidence="2">
    <location>
        <begin position="55"/>
        <end position="65"/>
    </location>
</feature>
<dbReference type="AlphaFoldDB" id="A0AAD1Y9N4"/>
<reference evidence="3" key="1">
    <citation type="submission" date="2023-07" db="EMBL/GenBank/DDBJ databases">
        <authorList>
            <consortium name="AG Swart"/>
            <person name="Singh M."/>
            <person name="Singh A."/>
            <person name="Seah K."/>
            <person name="Emmerich C."/>
        </authorList>
    </citation>
    <scope>NUCLEOTIDE SEQUENCE</scope>
    <source>
        <strain evidence="3">DP1</strain>
    </source>
</reference>
<dbReference type="EMBL" id="CAMPGE010028045">
    <property type="protein sequence ID" value="CAI2385607.1"/>
    <property type="molecule type" value="Genomic_DNA"/>
</dbReference>
<organism evidence="3 4">
    <name type="scientific">Euplotes crassus</name>
    <dbReference type="NCBI Taxonomy" id="5936"/>
    <lineage>
        <taxon>Eukaryota</taxon>
        <taxon>Sar</taxon>
        <taxon>Alveolata</taxon>
        <taxon>Ciliophora</taxon>
        <taxon>Intramacronucleata</taxon>
        <taxon>Spirotrichea</taxon>
        <taxon>Hypotrichia</taxon>
        <taxon>Euplotida</taxon>
        <taxon>Euplotidae</taxon>
        <taxon>Moneuplotes</taxon>
    </lineage>
</organism>